<dbReference type="CDD" id="cd00616">
    <property type="entry name" value="AHBA_syn"/>
    <property type="match status" value="1"/>
</dbReference>
<dbReference type="Gene3D" id="3.40.640.10">
    <property type="entry name" value="Type I PLP-dependent aspartate aminotransferase-like (Major domain)"/>
    <property type="match status" value="1"/>
</dbReference>
<dbReference type="InterPro" id="IPR015424">
    <property type="entry name" value="PyrdxlP-dep_Trfase"/>
</dbReference>
<dbReference type="Pfam" id="PF01041">
    <property type="entry name" value="DegT_DnrJ_EryC1"/>
    <property type="match status" value="1"/>
</dbReference>
<dbReference type="Gene3D" id="3.90.1150.10">
    <property type="entry name" value="Aspartate Aminotransferase, domain 1"/>
    <property type="match status" value="1"/>
</dbReference>
<evidence type="ECO:0000313" key="2">
    <source>
        <dbReference type="EMBL" id="GIQ62823.1"/>
    </source>
</evidence>
<evidence type="ECO:0000313" key="3">
    <source>
        <dbReference type="Proteomes" id="UP000680304"/>
    </source>
</evidence>
<dbReference type="NCBIfam" id="TIGR04181">
    <property type="entry name" value="NHT_00031"/>
    <property type="match status" value="1"/>
</dbReference>
<dbReference type="RefSeq" id="WP_213528170.1">
    <property type="nucleotide sequence ID" value="NZ_BOVJ01000043.1"/>
</dbReference>
<dbReference type="PIRSF" id="PIRSF000390">
    <property type="entry name" value="PLP_StrS"/>
    <property type="match status" value="1"/>
</dbReference>
<dbReference type="SUPFAM" id="SSF53383">
    <property type="entry name" value="PLP-dependent transferases"/>
    <property type="match status" value="1"/>
</dbReference>
<evidence type="ECO:0000256" key="1">
    <source>
        <dbReference type="RuleBase" id="RU004508"/>
    </source>
</evidence>
<keyword evidence="3" id="KW-1185">Reference proteome</keyword>
<protein>
    <submittedName>
        <fullName evidence="2">Perosamine synthetase</fullName>
    </submittedName>
</protein>
<dbReference type="InterPro" id="IPR015422">
    <property type="entry name" value="PyrdxlP-dep_Trfase_small"/>
</dbReference>
<organism evidence="2 3">
    <name type="scientific">Paenibacillus cisolokensis</name>
    <dbReference type="NCBI Taxonomy" id="1658519"/>
    <lineage>
        <taxon>Bacteria</taxon>
        <taxon>Bacillati</taxon>
        <taxon>Bacillota</taxon>
        <taxon>Bacilli</taxon>
        <taxon>Bacillales</taxon>
        <taxon>Paenibacillaceae</taxon>
        <taxon>Paenibacillus</taxon>
    </lineage>
</organism>
<dbReference type="EMBL" id="BOVJ01000043">
    <property type="protein sequence ID" value="GIQ62823.1"/>
    <property type="molecule type" value="Genomic_DNA"/>
</dbReference>
<comment type="similarity">
    <text evidence="1">Belongs to the DegT/DnrJ/EryC1 family.</text>
</comment>
<reference evidence="2 3" key="1">
    <citation type="submission" date="2021-04" db="EMBL/GenBank/DDBJ databases">
        <title>Draft genome sequence of Paenibacillus cisolokensis, LC2-13A.</title>
        <authorList>
            <person name="Uke A."/>
            <person name="Chhe C."/>
            <person name="Baramee S."/>
            <person name="Kosugi A."/>
        </authorList>
    </citation>
    <scope>NUCLEOTIDE SEQUENCE [LARGE SCALE GENOMIC DNA]</scope>
    <source>
        <strain evidence="2 3">LC2-13A</strain>
    </source>
</reference>
<dbReference type="Proteomes" id="UP000680304">
    <property type="component" value="Unassembled WGS sequence"/>
</dbReference>
<dbReference type="PANTHER" id="PTHR30244:SF30">
    <property type="entry name" value="BLR5990 PROTEIN"/>
    <property type="match status" value="1"/>
</dbReference>
<dbReference type="PANTHER" id="PTHR30244">
    <property type="entry name" value="TRANSAMINASE"/>
    <property type="match status" value="1"/>
</dbReference>
<dbReference type="InterPro" id="IPR000653">
    <property type="entry name" value="DegT/StrS_aminotransferase"/>
</dbReference>
<accession>A0ABQ4N3T3</accession>
<dbReference type="InterPro" id="IPR026385">
    <property type="entry name" value="LegC-like"/>
</dbReference>
<name>A0ABQ4N3T3_9BACL</name>
<proteinExistence type="inferred from homology"/>
<dbReference type="InterPro" id="IPR015421">
    <property type="entry name" value="PyrdxlP-dep_Trfase_major"/>
</dbReference>
<keyword evidence="1" id="KW-0663">Pyridoxal phosphate</keyword>
<sequence length="397" mass="44014">MKTEKRSLGAEIAEVVRQVTGNSGQTLPLHEPEFSGNEWAYVKECLDTGWVSSVGRFVERLENDLAAYTGSGYAVAVVNGTAALHIALLLSGVEPGEEVLIPSLTFVATANAVSYCQAVPHFVDVDRLTLGLDPIRLHDYLHEIGERRADKGLYNRKTGRRIRAVVPMHTFGHPVDMDALLDVCQQYGLEVVEDAAESLGSKYKGKHTGTFGRFGALSFNGNKVVTTGGGGAVLTQDKKLAEMAKHLTTTAKLPHAWVYKHDRIGYNYRMPNINAALGCAQLEKLPEFLARKRKLAEKYREGFKAVSGISFFSEPEHAESNYWLNAIILNEPDLQLRDEILQETNKHGFLTRPIWTPLHLLPMYADCPRMELTVTMELEGKVINLPSGPSIITREEL</sequence>
<gene>
    <name evidence="2" type="ORF">PACILC2_13910</name>
</gene>
<comment type="caution">
    <text evidence="2">The sequence shown here is derived from an EMBL/GenBank/DDBJ whole genome shotgun (WGS) entry which is preliminary data.</text>
</comment>